<protein>
    <recommendedName>
        <fullName evidence="18">Very long-chain specific acyl-CoA dehydrogenase, mitochondrial</fullName>
        <ecNumber evidence="17">1.3.8.9</ecNumber>
    </recommendedName>
</protein>
<evidence type="ECO:0000256" key="27">
    <source>
        <dbReference type="ARBA" id="ARBA00049224"/>
    </source>
</evidence>
<dbReference type="FunFam" id="2.40.110.10:FF:000006">
    <property type="entry name" value="very long-chain specific acyl-CoA dehydrogenase, mitochondrial"/>
    <property type="match status" value="1"/>
</dbReference>
<comment type="pathway">
    <text evidence="3">Lipid metabolism; mitochondrial fatty acid beta-oxidation.</text>
</comment>
<keyword evidence="11" id="KW-0809">Transit peptide</keyword>
<dbReference type="FunFam" id="1.10.540.10:FF:000001">
    <property type="entry name" value="Very long-chain-specific acyl-CoA dehydrogenase, mitochondrial"/>
    <property type="match status" value="1"/>
</dbReference>
<comment type="catalytic activity">
    <reaction evidence="24">
        <text>tetradecanoyl-CoA + oxidized [electron-transfer flavoprotein] + H(+) = (2E)-tetradecenoyl-CoA + reduced [electron-transfer flavoprotein]</text>
        <dbReference type="Rhea" id="RHEA:47316"/>
        <dbReference type="Rhea" id="RHEA-COMP:10685"/>
        <dbReference type="Rhea" id="RHEA-COMP:10686"/>
        <dbReference type="ChEBI" id="CHEBI:15378"/>
        <dbReference type="ChEBI" id="CHEBI:57385"/>
        <dbReference type="ChEBI" id="CHEBI:57692"/>
        <dbReference type="ChEBI" id="CHEBI:58307"/>
        <dbReference type="ChEBI" id="CHEBI:61405"/>
    </reaction>
    <physiologicalReaction direction="left-to-right" evidence="24">
        <dbReference type="Rhea" id="RHEA:47317"/>
    </physiologicalReaction>
</comment>
<comment type="caution">
    <text evidence="33">The sequence shown here is derived from an EMBL/GenBank/DDBJ whole genome shotgun (WGS) entry which is preliminary data.</text>
</comment>
<gene>
    <name evidence="33" type="ORF">Fcan01_04579</name>
</gene>
<dbReference type="InterPro" id="IPR006091">
    <property type="entry name" value="Acyl-CoA_Oxase/DH_mid-dom"/>
</dbReference>
<dbReference type="GO" id="GO:0050660">
    <property type="term" value="F:flavin adenine dinucleotide binding"/>
    <property type="evidence" value="ECO:0007669"/>
    <property type="project" value="InterPro"/>
</dbReference>
<reference evidence="33 34" key="1">
    <citation type="submission" date="2015-12" db="EMBL/GenBank/DDBJ databases">
        <title>The genome of Folsomia candida.</title>
        <authorList>
            <person name="Faddeeva A."/>
            <person name="Derks M.F."/>
            <person name="Anvar Y."/>
            <person name="Smit S."/>
            <person name="Van Straalen N."/>
            <person name="Roelofs D."/>
        </authorList>
    </citation>
    <scope>NUCLEOTIDE SEQUENCE [LARGE SCALE GENOMIC DNA]</scope>
    <source>
        <strain evidence="33 34">VU population</strain>
        <tissue evidence="33">Whole body</tissue>
    </source>
</reference>
<dbReference type="STRING" id="158441.A0A226EQX8"/>
<dbReference type="PROSITE" id="PS00073">
    <property type="entry name" value="ACYL_COA_DH_2"/>
    <property type="match status" value="1"/>
</dbReference>
<evidence type="ECO:0000259" key="31">
    <source>
        <dbReference type="Pfam" id="PF02771"/>
    </source>
</evidence>
<evidence type="ECO:0000313" key="34">
    <source>
        <dbReference type="Proteomes" id="UP000198287"/>
    </source>
</evidence>
<dbReference type="SUPFAM" id="SSF47203">
    <property type="entry name" value="Acyl-CoA dehydrogenase C-terminal domain-like"/>
    <property type="match status" value="2"/>
</dbReference>
<evidence type="ECO:0000256" key="22">
    <source>
        <dbReference type="ARBA" id="ARBA00047916"/>
    </source>
</evidence>
<keyword evidence="16" id="KW-0472">Membrane</keyword>
<name>A0A226EQX8_FOLCA</name>
<keyword evidence="6 28" id="KW-0285">Flavoprotein</keyword>
<dbReference type="InterPro" id="IPR009075">
    <property type="entry name" value="AcylCo_DH/oxidase_C"/>
</dbReference>
<evidence type="ECO:0000256" key="5">
    <source>
        <dbReference type="ARBA" id="ARBA00022553"/>
    </source>
</evidence>
<evidence type="ECO:0000256" key="8">
    <source>
        <dbReference type="ARBA" id="ARBA00022799"/>
    </source>
</evidence>
<keyword evidence="8" id="KW-0702">S-nitrosylation</keyword>
<comment type="subunit">
    <text evidence="20">Homodimer. Homodimerizes after import into the mitochondrion.</text>
</comment>
<comment type="catalytic activity">
    <reaction evidence="25">
        <text>a very-long-chain 2,3-saturated fatty acyl-CoA + oxidized [electron-transfer flavoprotein] + H(+) = a very-long-chain (2E)-enoyl-CoA + reduced [electron-transfer flavoprotein]</text>
        <dbReference type="Rhea" id="RHEA:19181"/>
        <dbReference type="Rhea" id="RHEA-COMP:10685"/>
        <dbReference type="Rhea" id="RHEA-COMP:10686"/>
        <dbReference type="ChEBI" id="CHEBI:15378"/>
        <dbReference type="ChEBI" id="CHEBI:57692"/>
        <dbReference type="ChEBI" id="CHEBI:58307"/>
        <dbReference type="ChEBI" id="CHEBI:83724"/>
        <dbReference type="ChEBI" id="CHEBI:83728"/>
        <dbReference type="EC" id="1.3.8.9"/>
    </reaction>
    <physiologicalReaction direction="left-to-right" evidence="25">
        <dbReference type="Rhea" id="RHEA:19182"/>
    </physiologicalReaction>
</comment>
<comment type="catalytic activity">
    <reaction evidence="21">
        <text>dodecanoyl-CoA + oxidized [electron-transfer flavoprotein] + H(+) = (2E)-dodecenoyl-CoA + reduced [electron-transfer flavoprotein]</text>
        <dbReference type="Rhea" id="RHEA:47296"/>
        <dbReference type="Rhea" id="RHEA-COMP:10685"/>
        <dbReference type="Rhea" id="RHEA-COMP:10686"/>
        <dbReference type="ChEBI" id="CHEBI:15378"/>
        <dbReference type="ChEBI" id="CHEBI:57330"/>
        <dbReference type="ChEBI" id="CHEBI:57375"/>
        <dbReference type="ChEBI" id="CHEBI:57692"/>
        <dbReference type="ChEBI" id="CHEBI:58307"/>
    </reaction>
    <physiologicalReaction direction="left-to-right" evidence="21">
        <dbReference type="Rhea" id="RHEA:47297"/>
    </physiologicalReaction>
</comment>
<dbReference type="Pfam" id="PF02770">
    <property type="entry name" value="Acyl-CoA_dh_M"/>
    <property type="match status" value="1"/>
</dbReference>
<keyword evidence="5" id="KW-0597">Phosphoprotein</keyword>
<keyword evidence="34" id="KW-1185">Reference proteome</keyword>
<comment type="catalytic activity">
    <reaction evidence="26">
        <text>eicosanoyl-CoA + oxidized [electron-transfer flavoprotein] + H(+) = (2E)-eicosenoyl-CoA + reduced [electron-transfer flavoprotein]</text>
        <dbReference type="Rhea" id="RHEA:47236"/>
        <dbReference type="Rhea" id="RHEA-COMP:10685"/>
        <dbReference type="Rhea" id="RHEA-COMP:10686"/>
        <dbReference type="ChEBI" id="CHEBI:15378"/>
        <dbReference type="ChEBI" id="CHEBI:57380"/>
        <dbReference type="ChEBI" id="CHEBI:57692"/>
        <dbReference type="ChEBI" id="CHEBI:58307"/>
        <dbReference type="ChEBI" id="CHEBI:74691"/>
    </reaction>
    <physiologicalReaction direction="left-to-right" evidence="26">
        <dbReference type="Rhea" id="RHEA:47237"/>
    </physiologicalReaction>
</comment>
<comment type="function">
    <text evidence="19">Very long-chain specific acyl-CoA dehydrogenase is one of the acyl-CoA dehydrogenases that catalyze the first step of mitochondrial fatty acid beta-oxidation, an aerobic process breaking down fatty acids into acetyl-CoA and allowing the production of energy from fats. The first step of fatty acid beta-oxidation consists in the removal of one hydrogen from C-2 and C-3 of the straight-chain fatty acyl-CoA thioester, resulting in the formation of trans-2-enoyl-CoA. Among the different mitochondrial acyl-CoA dehydrogenases, very long-chain specific acyl-CoA dehydrogenase acts specifically on acyl-CoAs with saturated 12 to 24 carbons long primary chains.</text>
</comment>
<evidence type="ECO:0000256" key="2">
    <source>
        <dbReference type="ARBA" id="ARBA00004637"/>
    </source>
</evidence>
<evidence type="ECO:0000256" key="10">
    <source>
        <dbReference type="ARBA" id="ARBA00022832"/>
    </source>
</evidence>
<evidence type="ECO:0000256" key="19">
    <source>
        <dbReference type="ARBA" id="ARBA00045422"/>
    </source>
</evidence>
<evidence type="ECO:0000256" key="13">
    <source>
        <dbReference type="ARBA" id="ARBA00023002"/>
    </source>
</evidence>
<sequence length="641" mass="69332">MHRFPSSKLVYAMQNAVCRNQVVVVASSRLASTSPAIDDKMKAKADKMSKKAPESKSFAVNMFRGSVVAEQVFPYPDDIMSAEQRETLEMLVTPTQKFFEEQNDPAKNDEAAKVADSTMQGLKEMGAFGLQVPTDLSGLGMSNTQYARLVEIVGAHDLGVGITLGAHQSIGFKGILLYGNPEQKKKYLPDVATGRNIAAFALTEPSSGSDAGSIKTRAVLSPDGKHYVLNGNKLWISNGGFAEIFTVFAQTPVKNEATGVTKEKVTAFIVERSFGGVTNGPPEKKMGIKASNTAEVHFEETKIPVENVLGGVGEGFKVAMNILNNGRFGMGAALSGTMRAAITKAVDFATNRVQFGRKIDTYGGVQEKIARMAMLHYVTESMAYMVAGNMDRGFQDFQIEAAISKIFGSEAAWHVVDEAIQIMGGMGFMKETGLERVLRDLRIFRIFEGTNDILRLFVALTGIQFAGAHLRELQNAMKNPTTNMGLILGEATKRAFKSVGLASVSKELVPYAHSSLSEPAGLASQAVADIGVAVEGVLIKFGKNIIEEQFYLNRLAEAIIDAYSMAVVLSRASKSIERNLPSAAHETLMAQVWCNEAYDRVQNNLGAMSAPRSQKNFKSMSQIATNICKEGGVAHQNPLGF</sequence>
<evidence type="ECO:0000256" key="26">
    <source>
        <dbReference type="ARBA" id="ARBA00049140"/>
    </source>
</evidence>
<dbReference type="FunFam" id="1.20.140.10:FF:000008">
    <property type="entry name" value="acyl-CoA dehydrogenase family member 9, mitochondrial"/>
    <property type="match status" value="1"/>
</dbReference>
<evidence type="ECO:0000256" key="18">
    <source>
        <dbReference type="ARBA" id="ARBA00040902"/>
    </source>
</evidence>
<evidence type="ECO:0000256" key="21">
    <source>
        <dbReference type="ARBA" id="ARBA00047893"/>
    </source>
</evidence>
<dbReference type="InterPro" id="IPR046373">
    <property type="entry name" value="Acyl-CoA_Oxase/DH_mid-dom_sf"/>
</dbReference>
<evidence type="ECO:0000256" key="1">
    <source>
        <dbReference type="ARBA" id="ARBA00001974"/>
    </source>
</evidence>
<feature type="domain" description="ACAD9/ACADV-like C-terminal" evidence="32">
    <location>
        <begin position="515"/>
        <end position="633"/>
    </location>
</feature>
<comment type="catalytic activity">
    <reaction evidence="23">
        <text>tetracosanoyl-CoA + oxidized [electron-transfer flavoprotein] + H(+) = (2E)-tetracosenoyl-CoA + reduced [electron-transfer flavoprotein]</text>
        <dbReference type="Rhea" id="RHEA:47232"/>
        <dbReference type="Rhea" id="RHEA-COMP:10685"/>
        <dbReference type="Rhea" id="RHEA-COMP:10686"/>
        <dbReference type="ChEBI" id="CHEBI:15378"/>
        <dbReference type="ChEBI" id="CHEBI:57692"/>
        <dbReference type="ChEBI" id="CHEBI:58307"/>
        <dbReference type="ChEBI" id="CHEBI:65052"/>
        <dbReference type="ChEBI" id="CHEBI:74693"/>
    </reaction>
    <physiologicalReaction direction="left-to-right" evidence="23">
        <dbReference type="Rhea" id="RHEA:47233"/>
    </physiologicalReaction>
</comment>
<keyword evidence="10" id="KW-0276">Fatty acid metabolism</keyword>
<dbReference type="InterPro" id="IPR049448">
    <property type="entry name" value="ACAD9/ACADV-like_C"/>
</dbReference>
<organism evidence="33 34">
    <name type="scientific">Folsomia candida</name>
    <name type="common">Springtail</name>
    <dbReference type="NCBI Taxonomy" id="158441"/>
    <lineage>
        <taxon>Eukaryota</taxon>
        <taxon>Metazoa</taxon>
        <taxon>Ecdysozoa</taxon>
        <taxon>Arthropoda</taxon>
        <taxon>Hexapoda</taxon>
        <taxon>Collembola</taxon>
        <taxon>Entomobryomorpha</taxon>
        <taxon>Isotomoidea</taxon>
        <taxon>Isotomidae</taxon>
        <taxon>Proisotominae</taxon>
        <taxon>Folsomia</taxon>
    </lineage>
</organism>
<dbReference type="EMBL" id="LNIX01000002">
    <property type="protein sequence ID" value="OXA60032.1"/>
    <property type="molecule type" value="Genomic_DNA"/>
</dbReference>
<comment type="similarity">
    <text evidence="4 28">Belongs to the acyl-CoA dehydrogenase family.</text>
</comment>
<comment type="catalytic activity">
    <reaction evidence="22">
        <text>oxidized [electron-transfer flavoprotein] + hexadecanoyl-CoA + H(+) = (2E)-hexadecenoyl-CoA + reduced [electron-transfer flavoprotein]</text>
        <dbReference type="Rhea" id="RHEA:43448"/>
        <dbReference type="Rhea" id="RHEA-COMP:10685"/>
        <dbReference type="Rhea" id="RHEA-COMP:10686"/>
        <dbReference type="ChEBI" id="CHEBI:15378"/>
        <dbReference type="ChEBI" id="CHEBI:57379"/>
        <dbReference type="ChEBI" id="CHEBI:57692"/>
        <dbReference type="ChEBI" id="CHEBI:58307"/>
        <dbReference type="ChEBI" id="CHEBI:61526"/>
    </reaction>
    <physiologicalReaction direction="left-to-right" evidence="22">
        <dbReference type="Rhea" id="RHEA:43449"/>
    </physiologicalReaction>
</comment>
<dbReference type="InterPro" id="IPR037069">
    <property type="entry name" value="AcylCoA_DH/ox_N_sf"/>
</dbReference>
<dbReference type="PANTHER" id="PTHR43884">
    <property type="entry name" value="ACYL-COA DEHYDROGENASE"/>
    <property type="match status" value="1"/>
</dbReference>
<evidence type="ECO:0000256" key="20">
    <source>
        <dbReference type="ARBA" id="ARBA00046812"/>
    </source>
</evidence>
<comment type="subcellular location">
    <subcellularLocation>
        <location evidence="2">Mitochondrion inner membrane</location>
        <topology evidence="2">Peripheral membrane protein</topology>
    </subcellularLocation>
</comment>
<dbReference type="PROSITE" id="PS00072">
    <property type="entry name" value="ACYL_COA_DH_1"/>
    <property type="match status" value="1"/>
</dbReference>
<evidence type="ECO:0000256" key="17">
    <source>
        <dbReference type="ARBA" id="ARBA00039034"/>
    </source>
</evidence>
<dbReference type="Pfam" id="PF00441">
    <property type="entry name" value="Acyl-CoA_dh_1"/>
    <property type="match status" value="1"/>
</dbReference>
<feature type="domain" description="Acyl-CoA dehydrogenase/oxidase C-terminal" evidence="29">
    <location>
        <begin position="313"/>
        <end position="459"/>
    </location>
</feature>
<dbReference type="InterPro" id="IPR006089">
    <property type="entry name" value="Acyl-CoA_DH_CS"/>
</dbReference>
<evidence type="ECO:0000256" key="24">
    <source>
        <dbReference type="ARBA" id="ARBA00049038"/>
    </source>
</evidence>
<dbReference type="InterPro" id="IPR013786">
    <property type="entry name" value="AcylCoA_DH/ox_N"/>
</dbReference>
<dbReference type="InterPro" id="IPR036250">
    <property type="entry name" value="AcylCo_DH-like_C"/>
</dbReference>
<keyword evidence="14" id="KW-0443">Lipid metabolism</keyword>
<evidence type="ECO:0000256" key="23">
    <source>
        <dbReference type="ARBA" id="ARBA00048086"/>
    </source>
</evidence>
<proteinExistence type="inferred from homology"/>
<evidence type="ECO:0000256" key="15">
    <source>
        <dbReference type="ARBA" id="ARBA00023128"/>
    </source>
</evidence>
<feature type="domain" description="Acyl-CoA oxidase/dehydrogenase middle" evidence="30">
    <location>
        <begin position="199"/>
        <end position="300"/>
    </location>
</feature>
<comment type="cofactor">
    <cofactor evidence="1 28">
        <name>FAD</name>
        <dbReference type="ChEBI" id="CHEBI:57692"/>
    </cofactor>
</comment>
<dbReference type="SUPFAM" id="SSF56645">
    <property type="entry name" value="Acyl-CoA dehydrogenase NM domain-like"/>
    <property type="match status" value="1"/>
</dbReference>
<comment type="catalytic activity">
    <reaction evidence="27">
        <text>octadecanoyl-CoA + oxidized [electron-transfer flavoprotein] + H(+) = (2E)-octadecenoyl-CoA + reduced [electron-transfer flavoprotein]</text>
        <dbReference type="Rhea" id="RHEA:47240"/>
        <dbReference type="Rhea" id="RHEA-COMP:10685"/>
        <dbReference type="Rhea" id="RHEA-COMP:10686"/>
        <dbReference type="ChEBI" id="CHEBI:15378"/>
        <dbReference type="ChEBI" id="CHEBI:57394"/>
        <dbReference type="ChEBI" id="CHEBI:57692"/>
        <dbReference type="ChEBI" id="CHEBI:58307"/>
        <dbReference type="ChEBI" id="CHEBI:71412"/>
    </reaction>
    <physiologicalReaction direction="left-to-right" evidence="27">
        <dbReference type="Rhea" id="RHEA:47241"/>
    </physiologicalReaction>
</comment>
<keyword evidence="9 28" id="KW-0274">FAD</keyword>
<evidence type="ECO:0000259" key="32">
    <source>
        <dbReference type="Pfam" id="PF21343"/>
    </source>
</evidence>
<evidence type="ECO:0000259" key="30">
    <source>
        <dbReference type="Pfam" id="PF02770"/>
    </source>
</evidence>
<evidence type="ECO:0000256" key="14">
    <source>
        <dbReference type="ARBA" id="ARBA00023098"/>
    </source>
</evidence>
<dbReference type="AlphaFoldDB" id="A0A226EQX8"/>
<dbReference type="Gene3D" id="2.40.110.10">
    <property type="entry name" value="Butyryl-CoA Dehydrogenase, subunit A, domain 2"/>
    <property type="match status" value="1"/>
</dbReference>
<dbReference type="Gene3D" id="1.10.540.10">
    <property type="entry name" value="Acyl-CoA dehydrogenase/oxidase, N-terminal domain"/>
    <property type="match status" value="1"/>
</dbReference>
<dbReference type="OrthoDB" id="2588832at2759"/>
<evidence type="ECO:0000313" key="33">
    <source>
        <dbReference type="EMBL" id="OXA60032.1"/>
    </source>
</evidence>
<dbReference type="Proteomes" id="UP000198287">
    <property type="component" value="Unassembled WGS sequence"/>
</dbReference>
<evidence type="ECO:0000256" key="25">
    <source>
        <dbReference type="ARBA" id="ARBA00049050"/>
    </source>
</evidence>
<dbReference type="CDD" id="cd01161">
    <property type="entry name" value="VLCAD"/>
    <property type="match status" value="1"/>
</dbReference>
<evidence type="ECO:0000256" key="12">
    <source>
        <dbReference type="ARBA" id="ARBA00022990"/>
    </source>
</evidence>
<dbReference type="GO" id="GO:0000062">
    <property type="term" value="F:fatty-acyl-CoA binding"/>
    <property type="evidence" value="ECO:0007669"/>
    <property type="project" value="TreeGrafter"/>
</dbReference>
<keyword evidence="15" id="KW-0496">Mitochondrion</keyword>
<dbReference type="GO" id="GO:0017099">
    <property type="term" value="F:very-long-chain fatty acyl-CoA dehydrogenase activity"/>
    <property type="evidence" value="ECO:0007669"/>
    <property type="project" value="UniProtKB-EC"/>
</dbReference>
<accession>A0A226EQX8</accession>
<evidence type="ECO:0000256" key="9">
    <source>
        <dbReference type="ARBA" id="ARBA00022827"/>
    </source>
</evidence>
<evidence type="ECO:0000256" key="28">
    <source>
        <dbReference type="RuleBase" id="RU362125"/>
    </source>
</evidence>
<dbReference type="Pfam" id="PF21343">
    <property type="entry name" value="ACAD9-ACADV_C"/>
    <property type="match status" value="1"/>
</dbReference>
<dbReference type="OMA" id="NAFMGLR"/>
<dbReference type="GO" id="GO:0006631">
    <property type="term" value="P:fatty acid metabolic process"/>
    <property type="evidence" value="ECO:0007669"/>
    <property type="project" value="UniProtKB-KW"/>
</dbReference>
<dbReference type="EC" id="1.3.8.9" evidence="17"/>
<evidence type="ECO:0000256" key="6">
    <source>
        <dbReference type="ARBA" id="ARBA00022630"/>
    </source>
</evidence>
<evidence type="ECO:0000256" key="11">
    <source>
        <dbReference type="ARBA" id="ARBA00022946"/>
    </source>
</evidence>
<keyword evidence="12" id="KW-0007">Acetylation</keyword>
<evidence type="ECO:0000256" key="7">
    <source>
        <dbReference type="ARBA" id="ARBA00022792"/>
    </source>
</evidence>
<keyword evidence="13 28" id="KW-0560">Oxidoreductase</keyword>
<keyword evidence="7" id="KW-0999">Mitochondrion inner membrane</keyword>
<feature type="domain" description="Acyl-CoA dehydrogenase/oxidase N-terminal" evidence="31">
    <location>
        <begin position="86"/>
        <end position="194"/>
    </location>
</feature>
<evidence type="ECO:0000256" key="4">
    <source>
        <dbReference type="ARBA" id="ARBA00009347"/>
    </source>
</evidence>
<dbReference type="PANTHER" id="PTHR43884:SF11">
    <property type="entry name" value="VERY LONG-CHAIN SPECIFIC ACYL-COA DEHYDROGENASE, MITOCHONDRIAL"/>
    <property type="match status" value="1"/>
</dbReference>
<evidence type="ECO:0000259" key="29">
    <source>
        <dbReference type="Pfam" id="PF00441"/>
    </source>
</evidence>
<evidence type="ECO:0000256" key="16">
    <source>
        <dbReference type="ARBA" id="ARBA00023136"/>
    </source>
</evidence>
<evidence type="ECO:0000256" key="3">
    <source>
        <dbReference type="ARBA" id="ARBA00005198"/>
    </source>
</evidence>
<dbReference type="GO" id="GO:0005743">
    <property type="term" value="C:mitochondrial inner membrane"/>
    <property type="evidence" value="ECO:0007669"/>
    <property type="project" value="UniProtKB-SubCell"/>
</dbReference>
<dbReference type="Pfam" id="PF02771">
    <property type="entry name" value="Acyl-CoA_dh_N"/>
    <property type="match status" value="1"/>
</dbReference>
<dbReference type="InterPro" id="IPR009100">
    <property type="entry name" value="AcylCoA_DH/oxidase_NM_dom_sf"/>
</dbReference>
<dbReference type="Gene3D" id="1.20.140.10">
    <property type="entry name" value="Butyryl-CoA Dehydrogenase, subunit A, domain 3"/>
    <property type="match status" value="2"/>
</dbReference>